<proteinExistence type="predicted"/>
<reference evidence="2" key="1">
    <citation type="submission" date="2022-10" db="EMBL/GenBank/DDBJ databases">
        <title>Chitinophaga sp. nov., isolated from soil.</title>
        <authorList>
            <person name="Jeon C.O."/>
        </authorList>
    </citation>
    <scope>NUCLEOTIDE SEQUENCE</scope>
    <source>
        <strain evidence="2">R8</strain>
    </source>
</reference>
<dbReference type="RefSeq" id="WP_264279736.1">
    <property type="nucleotide sequence ID" value="NZ_CP107006.1"/>
</dbReference>
<sequence length="130" mass="14458">MFTFIVLPARGQNNAAPPLPKPKDNEFVMKKGTILGFRQINLNMGQVGFEVMVTCADKTGTGRLEFRLDHVRGKKIGTLEIPYTADTVYSAKLVGHMPNAMGVHDIFLIAKGGSEFSISAFGFIQNYWYR</sequence>
<dbReference type="InterPro" id="IPR005084">
    <property type="entry name" value="CBM6"/>
</dbReference>
<accession>A0ABY6IV79</accession>
<protein>
    <submittedName>
        <fullName evidence="2">Carbohydrate-binding protein</fullName>
    </submittedName>
</protein>
<dbReference type="InterPro" id="IPR008979">
    <property type="entry name" value="Galactose-bd-like_sf"/>
</dbReference>
<evidence type="ECO:0000313" key="2">
    <source>
        <dbReference type="EMBL" id="UYQ91278.1"/>
    </source>
</evidence>
<evidence type="ECO:0000259" key="1">
    <source>
        <dbReference type="Pfam" id="PF03422"/>
    </source>
</evidence>
<gene>
    <name evidence="2" type="ORF">MKQ68_14390</name>
</gene>
<evidence type="ECO:0000313" key="3">
    <source>
        <dbReference type="Proteomes" id="UP001162741"/>
    </source>
</evidence>
<dbReference type="Gene3D" id="2.60.120.260">
    <property type="entry name" value="Galactose-binding domain-like"/>
    <property type="match status" value="1"/>
</dbReference>
<dbReference type="Pfam" id="PF03422">
    <property type="entry name" value="CBM_6"/>
    <property type="match status" value="1"/>
</dbReference>
<dbReference type="CDD" id="cd04084">
    <property type="entry name" value="CBM6_xylanase-like"/>
    <property type="match status" value="1"/>
</dbReference>
<dbReference type="SUPFAM" id="SSF49785">
    <property type="entry name" value="Galactose-binding domain-like"/>
    <property type="match status" value="1"/>
</dbReference>
<keyword evidence="3" id="KW-1185">Reference proteome</keyword>
<feature type="domain" description="CBM6" evidence="1">
    <location>
        <begin position="29"/>
        <end position="123"/>
    </location>
</feature>
<name>A0ABY6IV79_9BACT</name>
<dbReference type="EMBL" id="CP107006">
    <property type="protein sequence ID" value="UYQ91278.1"/>
    <property type="molecule type" value="Genomic_DNA"/>
</dbReference>
<dbReference type="Proteomes" id="UP001162741">
    <property type="component" value="Chromosome"/>
</dbReference>
<organism evidence="2 3">
    <name type="scientific">Chitinophaga horti</name>
    <dbReference type="NCBI Taxonomy" id="2920382"/>
    <lineage>
        <taxon>Bacteria</taxon>
        <taxon>Pseudomonadati</taxon>
        <taxon>Bacteroidota</taxon>
        <taxon>Chitinophagia</taxon>
        <taxon>Chitinophagales</taxon>
        <taxon>Chitinophagaceae</taxon>
        <taxon>Chitinophaga</taxon>
    </lineage>
</organism>